<dbReference type="OrthoDB" id="9808041at2"/>
<dbReference type="Proteomes" id="UP000031258">
    <property type="component" value="Unassembled WGS sequence"/>
</dbReference>
<evidence type="ECO:0000256" key="3">
    <source>
        <dbReference type="ARBA" id="ARBA00013253"/>
    </source>
</evidence>
<evidence type="ECO:0000256" key="2">
    <source>
        <dbReference type="ARBA" id="ARBA00005810"/>
    </source>
</evidence>
<gene>
    <name evidence="14" type="primary">folK_2</name>
    <name evidence="14" type="ORF">NF27_HS00130</name>
</gene>
<keyword evidence="8" id="KW-0067">ATP-binding</keyword>
<evidence type="ECO:0000256" key="5">
    <source>
        <dbReference type="ARBA" id="ARBA00022679"/>
    </source>
</evidence>
<evidence type="ECO:0000256" key="9">
    <source>
        <dbReference type="ARBA" id="ARBA00022909"/>
    </source>
</evidence>
<dbReference type="UniPathway" id="UPA00077">
    <property type="reaction ID" value="UER00155"/>
</dbReference>
<reference evidence="14 15" key="1">
    <citation type="submission" date="2014-11" db="EMBL/GenBank/DDBJ databases">
        <title>A Rickettsiales Symbiont of Amoebae With Ancient Features.</title>
        <authorList>
            <person name="Schulz F."/>
            <person name="Martijn J."/>
            <person name="Wascher F."/>
            <person name="Kostanjsek R."/>
            <person name="Ettema T.J."/>
            <person name="Horn M."/>
        </authorList>
    </citation>
    <scope>NUCLEOTIDE SEQUENCE [LARGE SCALE GENOMIC DNA]</scope>
    <source>
        <strain evidence="14 15">UWC36</strain>
    </source>
</reference>
<evidence type="ECO:0000256" key="6">
    <source>
        <dbReference type="ARBA" id="ARBA00022741"/>
    </source>
</evidence>
<comment type="similarity">
    <text evidence="2">Belongs to the HPPK family.</text>
</comment>
<dbReference type="PANTHER" id="PTHR43071">
    <property type="entry name" value="2-AMINO-4-HYDROXY-6-HYDROXYMETHYLDIHYDROPTERIDINE PYROPHOSPHOKINASE"/>
    <property type="match status" value="1"/>
</dbReference>
<keyword evidence="7 14" id="KW-0418">Kinase</keyword>
<evidence type="ECO:0000256" key="11">
    <source>
        <dbReference type="ARBA" id="ARBA00029766"/>
    </source>
</evidence>
<evidence type="ECO:0000259" key="13">
    <source>
        <dbReference type="Pfam" id="PF01288"/>
    </source>
</evidence>
<dbReference type="GO" id="GO:0016301">
    <property type="term" value="F:kinase activity"/>
    <property type="evidence" value="ECO:0007669"/>
    <property type="project" value="UniProtKB-KW"/>
</dbReference>
<organism evidence="14 15">
    <name type="scientific">Candidatus Jidaibacter acanthamoebae</name>
    <dbReference type="NCBI Taxonomy" id="86105"/>
    <lineage>
        <taxon>Bacteria</taxon>
        <taxon>Pseudomonadati</taxon>
        <taxon>Pseudomonadota</taxon>
        <taxon>Alphaproteobacteria</taxon>
        <taxon>Rickettsiales</taxon>
        <taxon>Candidatus Midichloriaceae</taxon>
        <taxon>Candidatus Jidaibacter</taxon>
    </lineage>
</organism>
<keyword evidence="9" id="KW-0289">Folate biosynthesis</keyword>
<evidence type="ECO:0000256" key="7">
    <source>
        <dbReference type="ARBA" id="ARBA00022777"/>
    </source>
</evidence>
<evidence type="ECO:0000313" key="15">
    <source>
        <dbReference type="Proteomes" id="UP000031258"/>
    </source>
</evidence>
<dbReference type="GO" id="GO:0046654">
    <property type="term" value="P:tetrahydrofolate biosynthetic process"/>
    <property type="evidence" value="ECO:0007669"/>
    <property type="project" value="UniProtKB-UniPathway"/>
</dbReference>
<sequence length="171" mass="19570">MKYLFSLGSNLFDRISYLSQAVNKLAFLKELKISSVYETKALLLEGYNPEWDKDFLNLCLSGFSDLDPFRMLGVCKQIEADLGRDLATPRWSPRVIDIDILLADNYIINDNKINIPHPGMLEREFVLVPACEIEANLIHPITNKPLHYALKKLHLNQISKVKKTKLELING</sequence>
<dbReference type="GO" id="GO:0046656">
    <property type="term" value="P:folic acid biosynthetic process"/>
    <property type="evidence" value="ECO:0007669"/>
    <property type="project" value="UniProtKB-KW"/>
</dbReference>
<dbReference type="CDD" id="cd00483">
    <property type="entry name" value="HPPK"/>
    <property type="match status" value="1"/>
</dbReference>
<dbReference type="EMBL" id="JSWE01000186">
    <property type="protein sequence ID" value="KIE04426.1"/>
    <property type="molecule type" value="Genomic_DNA"/>
</dbReference>
<dbReference type="PANTHER" id="PTHR43071:SF1">
    <property type="entry name" value="2-AMINO-4-HYDROXY-6-HYDROXYMETHYLDIHYDROPTERIDINE PYROPHOSPHOKINASE"/>
    <property type="match status" value="1"/>
</dbReference>
<dbReference type="InterPro" id="IPR000550">
    <property type="entry name" value="Hppk"/>
</dbReference>
<evidence type="ECO:0000256" key="4">
    <source>
        <dbReference type="ARBA" id="ARBA00016218"/>
    </source>
</evidence>
<comment type="caution">
    <text evidence="14">The sequence shown here is derived from an EMBL/GenBank/DDBJ whole genome shotgun (WGS) entry which is preliminary data.</text>
</comment>
<dbReference type="InterPro" id="IPR035907">
    <property type="entry name" value="Hppk_sf"/>
</dbReference>
<name>A0A0C1MWZ9_9RICK</name>
<dbReference type="EC" id="2.7.6.3" evidence="3"/>
<comment type="pathway">
    <text evidence="1">Cofactor biosynthesis; tetrahydrofolate biosynthesis; 2-amino-4-hydroxy-6-hydroxymethyl-7,8-dihydropteridine diphosphate from 7,8-dihydroneopterin triphosphate: step 4/4.</text>
</comment>
<protein>
    <recommendedName>
        <fullName evidence="4">2-amino-4-hydroxy-6-hydroxymethyldihydropteridine pyrophosphokinase</fullName>
        <ecNumber evidence="3">2.7.6.3</ecNumber>
    </recommendedName>
    <alternativeName>
        <fullName evidence="11">6-hydroxymethyl-7,8-dihydropterin pyrophosphokinase</fullName>
    </alternativeName>
    <alternativeName>
        <fullName evidence="12">7,8-dihydro-6-hydroxymethylpterin-pyrophosphokinase</fullName>
    </alternativeName>
</protein>
<accession>A0A0C1MWZ9</accession>
<evidence type="ECO:0000256" key="1">
    <source>
        <dbReference type="ARBA" id="ARBA00005051"/>
    </source>
</evidence>
<feature type="domain" description="7,8-dihydro-6-hydroxymethylpterin-pyrophosphokinase" evidence="13">
    <location>
        <begin position="5"/>
        <end position="134"/>
    </location>
</feature>
<keyword evidence="6" id="KW-0547">Nucleotide-binding</keyword>
<keyword evidence="15" id="KW-1185">Reference proteome</keyword>
<dbReference type="NCBIfam" id="TIGR01498">
    <property type="entry name" value="folK"/>
    <property type="match status" value="1"/>
</dbReference>
<evidence type="ECO:0000256" key="8">
    <source>
        <dbReference type="ARBA" id="ARBA00022840"/>
    </source>
</evidence>
<dbReference type="RefSeq" id="WP_039458553.1">
    <property type="nucleotide sequence ID" value="NZ_JSWE01000186.1"/>
</dbReference>
<proteinExistence type="inferred from homology"/>
<dbReference type="SUPFAM" id="SSF55083">
    <property type="entry name" value="6-hydroxymethyl-7,8-dihydropterin pyrophosphokinase, HPPK"/>
    <property type="match status" value="1"/>
</dbReference>
<dbReference type="GO" id="GO:0005524">
    <property type="term" value="F:ATP binding"/>
    <property type="evidence" value="ECO:0007669"/>
    <property type="project" value="UniProtKB-KW"/>
</dbReference>
<evidence type="ECO:0000256" key="10">
    <source>
        <dbReference type="ARBA" id="ARBA00029409"/>
    </source>
</evidence>
<dbReference type="AlphaFoldDB" id="A0A0C1MWZ9"/>
<evidence type="ECO:0000313" key="14">
    <source>
        <dbReference type="EMBL" id="KIE04426.1"/>
    </source>
</evidence>
<dbReference type="STRING" id="86105.NF27_HS00130"/>
<evidence type="ECO:0000256" key="12">
    <source>
        <dbReference type="ARBA" id="ARBA00033413"/>
    </source>
</evidence>
<dbReference type="Gene3D" id="3.30.70.560">
    <property type="entry name" value="7,8-Dihydro-6-hydroxymethylpterin-pyrophosphokinase HPPK"/>
    <property type="match status" value="1"/>
</dbReference>
<dbReference type="Pfam" id="PF01288">
    <property type="entry name" value="HPPK"/>
    <property type="match status" value="1"/>
</dbReference>
<keyword evidence="5 14" id="KW-0808">Transferase</keyword>
<dbReference type="PATRIC" id="fig|86105.3.peg.1721"/>
<dbReference type="GO" id="GO:0003848">
    <property type="term" value="F:2-amino-4-hydroxy-6-hydroxymethyldihydropteridine diphosphokinase activity"/>
    <property type="evidence" value="ECO:0007669"/>
    <property type="project" value="UniProtKB-EC"/>
</dbReference>
<comment type="function">
    <text evidence="10">Catalyzes the transfer of pyrophosphate from adenosine triphosphate (ATP) to 6-hydroxymethyl-7,8-dihydropterin, an enzymatic step in folate biosynthesis pathway.</text>
</comment>